<evidence type="ECO:0000256" key="1">
    <source>
        <dbReference type="ARBA" id="ARBA00004430"/>
    </source>
</evidence>
<dbReference type="GO" id="GO:0005930">
    <property type="term" value="C:axoneme"/>
    <property type="evidence" value="ECO:0007669"/>
    <property type="project" value="UniProtKB-SubCell"/>
</dbReference>
<gene>
    <name evidence="7" type="ORF">AAG570_000041</name>
</gene>
<dbReference type="PROSITE" id="PS51336">
    <property type="entry name" value="DM10"/>
    <property type="match status" value="1"/>
</dbReference>
<keyword evidence="5" id="KW-0966">Cell projection</keyword>
<sequence>MLSRALTWFQTAENRSSKKGWRREGALARFLQLDGRILSFDAYWDDRDTEYGYLHLLKVLYYLADDTMEVRDVTDKDHSFLIVRRSKLPKEFTELGGLGRDDPVTLLNVLGPTVERSRSLADPLDLARDKTEYFKHNNLTIGAVINVFGRRVVLTDCDNFTKEFYRVTYGLGEYSPLFTLNI</sequence>
<feature type="domain" description="DM10" evidence="6">
    <location>
        <begin position="34"/>
        <end position="169"/>
    </location>
</feature>
<comment type="caution">
    <text evidence="7">The sequence shown here is derived from an EMBL/GenBank/DDBJ whole genome shotgun (WGS) entry which is preliminary data.</text>
</comment>
<dbReference type="Proteomes" id="UP001558652">
    <property type="component" value="Unassembled WGS sequence"/>
</dbReference>
<organism evidence="7 8">
    <name type="scientific">Ranatra chinensis</name>
    <dbReference type="NCBI Taxonomy" id="642074"/>
    <lineage>
        <taxon>Eukaryota</taxon>
        <taxon>Metazoa</taxon>
        <taxon>Ecdysozoa</taxon>
        <taxon>Arthropoda</taxon>
        <taxon>Hexapoda</taxon>
        <taxon>Insecta</taxon>
        <taxon>Pterygota</taxon>
        <taxon>Neoptera</taxon>
        <taxon>Paraneoptera</taxon>
        <taxon>Hemiptera</taxon>
        <taxon>Heteroptera</taxon>
        <taxon>Panheteroptera</taxon>
        <taxon>Nepomorpha</taxon>
        <taxon>Nepidae</taxon>
        <taxon>Ranatrinae</taxon>
        <taxon>Ranatra</taxon>
    </lineage>
</organism>
<evidence type="ECO:0000313" key="8">
    <source>
        <dbReference type="Proteomes" id="UP001558652"/>
    </source>
</evidence>
<dbReference type="InterPro" id="IPR006602">
    <property type="entry name" value="DM10_dom"/>
</dbReference>
<comment type="subcellular location">
    <subcellularLocation>
        <location evidence="1">Cytoplasm</location>
        <location evidence="1">Cytoskeleton</location>
        <location evidence="1">Cilium axoneme</location>
    </subcellularLocation>
</comment>
<dbReference type="PANTHER" id="PTHR12086:SF11">
    <property type="entry name" value="EF-HAND DOMAIN-CONTAINING FAMILY MEMBER C2"/>
    <property type="match status" value="1"/>
</dbReference>
<evidence type="ECO:0000256" key="4">
    <source>
        <dbReference type="ARBA" id="ARBA00023212"/>
    </source>
</evidence>
<keyword evidence="2" id="KW-0963">Cytoplasm</keyword>
<evidence type="ECO:0000256" key="2">
    <source>
        <dbReference type="ARBA" id="ARBA00022490"/>
    </source>
</evidence>
<name>A0ABD0YVY1_9HEMI</name>
<dbReference type="EMBL" id="JBFDAA010000001">
    <property type="protein sequence ID" value="KAL1140109.1"/>
    <property type="molecule type" value="Genomic_DNA"/>
</dbReference>
<keyword evidence="4" id="KW-0206">Cytoskeleton</keyword>
<dbReference type="AlphaFoldDB" id="A0ABD0YVY1"/>
<protein>
    <recommendedName>
        <fullName evidence="6">DM10 domain-containing protein</fullName>
    </recommendedName>
</protein>
<dbReference type="PANTHER" id="PTHR12086">
    <property type="entry name" value="EF-HAND DOMAIN C-TERMINAL CONTAINING PROTEIN"/>
    <property type="match status" value="1"/>
</dbReference>
<proteinExistence type="predicted"/>
<evidence type="ECO:0000256" key="3">
    <source>
        <dbReference type="ARBA" id="ARBA00022737"/>
    </source>
</evidence>
<evidence type="ECO:0000259" key="6">
    <source>
        <dbReference type="PROSITE" id="PS51336"/>
    </source>
</evidence>
<evidence type="ECO:0000313" key="7">
    <source>
        <dbReference type="EMBL" id="KAL1140109.1"/>
    </source>
</evidence>
<evidence type="ECO:0000256" key="5">
    <source>
        <dbReference type="ARBA" id="ARBA00023273"/>
    </source>
</evidence>
<dbReference type="InterPro" id="IPR040193">
    <property type="entry name" value="EFHC1/EFHC2/EFHB"/>
</dbReference>
<keyword evidence="8" id="KW-1185">Reference proteome</keyword>
<dbReference type="SMART" id="SM00676">
    <property type="entry name" value="DM10"/>
    <property type="match status" value="1"/>
</dbReference>
<dbReference type="Gene3D" id="2.30.29.170">
    <property type="match status" value="1"/>
</dbReference>
<reference evidence="7 8" key="1">
    <citation type="submission" date="2024-07" db="EMBL/GenBank/DDBJ databases">
        <title>Chromosome-level genome assembly of the water stick insect Ranatra chinensis (Heteroptera: Nepidae).</title>
        <authorList>
            <person name="Liu X."/>
        </authorList>
    </citation>
    <scope>NUCLEOTIDE SEQUENCE [LARGE SCALE GENOMIC DNA]</scope>
    <source>
        <strain evidence="7">Cailab_2021Rc</strain>
        <tissue evidence="7">Muscle</tissue>
    </source>
</reference>
<dbReference type="Pfam" id="PF06565">
    <property type="entry name" value="DM10_dom"/>
    <property type="match status" value="1"/>
</dbReference>
<accession>A0ABD0YVY1</accession>
<keyword evidence="3" id="KW-0677">Repeat</keyword>